<dbReference type="OMA" id="ELWRGWR"/>
<evidence type="ECO:0000256" key="1">
    <source>
        <dbReference type="ARBA" id="ARBA00004370"/>
    </source>
</evidence>
<evidence type="ECO:0000256" key="4">
    <source>
        <dbReference type="ARBA" id="ARBA00023136"/>
    </source>
</evidence>
<dbReference type="FunCoup" id="I2H4N0">
    <property type="interactions" value="34"/>
</dbReference>
<keyword evidence="4" id="KW-0472">Membrane</keyword>
<protein>
    <recommendedName>
        <fullName evidence="8">Mitochondrial fusion and transport protein UGO1</fullName>
    </recommendedName>
</protein>
<dbReference type="InParanoid" id="I2H4N0"/>
<evidence type="ECO:0000256" key="2">
    <source>
        <dbReference type="ARBA" id="ARBA00022692"/>
    </source>
</evidence>
<dbReference type="AlphaFoldDB" id="I2H4N0"/>
<organism evidence="6 7">
    <name type="scientific">Henningerozyma blattae (strain ATCC 34711 / CBS 6284 / DSM 70876 / NBRC 10599 / NRRL Y-10934 / UCD 77-7)</name>
    <name type="common">Yeast</name>
    <name type="synonym">Tetrapisispora blattae</name>
    <dbReference type="NCBI Taxonomy" id="1071380"/>
    <lineage>
        <taxon>Eukaryota</taxon>
        <taxon>Fungi</taxon>
        <taxon>Dikarya</taxon>
        <taxon>Ascomycota</taxon>
        <taxon>Saccharomycotina</taxon>
        <taxon>Saccharomycetes</taxon>
        <taxon>Saccharomycetales</taxon>
        <taxon>Saccharomycetaceae</taxon>
        <taxon>Henningerozyma</taxon>
    </lineage>
</organism>
<evidence type="ECO:0000256" key="5">
    <source>
        <dbReference type="SAM" id="MobiDB-lite"/>
    </source>
</evidence>
<sequence>MDEATIRANVRPYYNPETFNIGYPVVFNPDKGVLDRNGNSIASNLNIVKNSAENQLLLRNFNNYNDNSHGSLTSRAIKWLLTSLNLKNSDPIMNQNNTTNHLSNNLSVSNMNILNGGNNGSNINMKKNLLDFELVDFFNIKNWNNIFKLIIKNFLKNYFIHFLQQPFEISKFYLQIANFNDTIVDQKYLYSNAKIKTNNDPIDNQPILLQNQDFDEDDDIDFFPLNNGSNDNTQPISDQEDSNDNSRSTPMDHSLIHSNKIKPKSFGIFEIMNSIIIEEGFKGLWKSINTSFIYNFLNLSLNTWFIGFLLPIFNININSTDLYLITSNHLSIASNNDNINSTSVKNYLLLTYLSNYMTSLILLPIDLIRTKFLITSLNMVNANTDENTIQERNFFNSIKTWSWRQNLKIIPIDLYLLTFLNSLTKKNVTSSISNINNNYDYNFSIFNKLTFNYLFQENPCINIFGQSISLLHNGLSFCLYEIMGIMINLPIETLLHRCQIDFLLNNQTRIMSIEGEEKSNAYKVTRDEMIINPIKYEPILQSAGDTTNEKKGLKMYEDSSILDLWKGWKINVISVLCQHSIHFLNRQTKAFDDIELEF</sequence>
<dbReference type="eggNOG" id="ENOG502RQI2">
    <property type="taxonomic scope" value="Eukaryota"/>
</dbReference>
<keyword evidence="3" id="KW-1133">Transmembrane helix</keyword>
<dbReference type="OrthoDB" id="77989at2759"/>
<keyword evidence="7" id="KW-1185">Reference proteome</keyword>
<dbReference type="SUPFAM" id="SSF103506">
    <property type="entry name" value="Mitochondrial carrier"/>
    <property type="match status" value="1"/>
</dbReference>
<dbReference type="InterPro" id="IPR023395">
    <property type="entry name" value="MCP_dom_sf"/>
</dbReference>
<proteinExistence type="predicted"/>
<feature type="region of interest" description="Disordered" evidence="5">
    <location>
        <begin position="227"/>
        <end position="254"/>
    </location>
</feature>
<dbReference type="Proteomes" id="UP000002866">
    <property type="component" value="Chromosome 5"/>
</dbReference>
<accession>I2H4N0</accession>
<dbReference type="HOGENOM" id="CLU_029376_0_0_1"/>
<dbReference type="STRING" id="1071380.I2H4N0"/>
<keyword evidence="2" id="KW-0812">Transmembrane</keyword>
<dbReference type="KEGG" id="tbl:TBLA_0E02760"/>
<dbReference type="GeneID" id="14496405"/>
<reference evidence="6 7" key="1">
    <citation type="journal article" date="2011" name="Proc. Natl. Acad. Sci. U.S.A.">
        <title>Evolutionary erosion of yeast sex chromosomes by mating-type switching accidents.</title>
        <authorList>
            <person name="Gordon J.L."/>
            <person name="Armisen D."/>
            <person name="Proux-Wera E."/>
            <person name="Oheigeartaigh S.S."/>
            <person name="Byrne K.P."/>
            <person name="Wolfe K.H."/>
        </authorList>
    </citation>
    <scope>NUCLEOTIDE SEQUENCE [LARGE SCALE GENOMIC DNA]</scope>
    <source>
        <strain evidence="7">ATCC 34711 / CBS 6284 / DSM 70876 / NBRC 10599 / NRRL Y-10934 / UCD 77-7</strain>
    </source>
</reference>
<name>I2H4N0_HENB6</name>
<gene>
    <name evidence="6" type="primary">TBLA0E02760</name>
    <name evidence="6" type="ORF">TBLA_0E02760</name>
</gene>
<comment type="subcellular location">
    <subcellularLocation>
        <location evidence="1">Membrane</location>
    </subcellularLocation>
</comment>
<evidence type="ECO:0000313" key="7">
    <source>
        <dbReference type="Proteomes" id="UP000002866"/>
    </source>
</evidence>
<evidence type="ECO:0000313" key="6">
    <source>
        <dbReference type="EMBL" id="CCH61332.1"/>
    </source>
</evidence>
<evidence type="ECO:0008006" key="8">
    <source>
        <dbReference type="Google" id="ProtNLM"/>
    </source>
</evidence>
<feature type="compositionally biased region" description="Polar residues" evidence="5">
    <location>
        <begin position="227"/>
        <end position="237"/>
    </location>
</feature>
<dbReference type="GO" id="GO:0016020">
    <property type="term" value="C:membrane"/>
    <property type="evidence" value="ECO:0007669"/>
    <property type="project" value="UniProtKB-SubCell"/>
</dbReference>
<evidence type="ECO:0000256" key="3">
    <source>
        <dbReference type="ARBA" id="ARBA00022989"/>
    </source>
</evidence>
<dbReference type="EMBL" id="HE806320">
    <property type="protein sequence ID" value="CCH61332.1"/>
    <property type="molecule type" value="Genomic_DNA"/>
</dbReference>
<dbReference type="Gene3D" id="1.50.40.10">
    <property type="entry name" value="Mitochondrial carrier domain"/>
    <property type="match status" value="1"/>
</dbReference>
<dbReference type="RefSeq" id="XP_004180851.1">
    <property type="nucleotide sequence ID" value="XM_004180803.1"/>
</dbReference>